<dbReference type="PROSITE" id="PS00843">
    <property type="entry name" value="DALA_DALA_LIGASE_1"/>
    <property type="match status" value="1"/>
</dbReference>
<keyword evidence="15" id="KW-0963">Cytoplasm</keyword>
<keyword evidence="19" id="KW-1185">Reference proteome</keyword>
<dbReference type="Gene3D" id="3.40.50.20">
    <property type="match status" value="1"/>
</dbReference>
<dbReference type="Proteomes" id="UP000886476">
    <property type="component" value="Unassembled WGS sequence"/>
</dbReference>
<keyword evidence="7 16" id="KW-0547">Nucleotide-binding</keyword>
<keyword evidence="5 15" id="KW-0436">Ligase</keyword>
<evidence type="ECO:0000256" key="5">
    <source>
        <dbReference type="ARBA" id="ARBA00022598"/>
    </source>
</evidence>
<sequence>MTETKTRVAILFGGRSAEHDVSRASAANIFRSLDAGRYAVTLIGITPGGRWVLADAANDATSAALAVPADGPDIVLLPAGQGRALVIDTGGAAPRELAFDVIFPVLHGPNGEDGTVQGALELADVAYVGGRVLGSAVAMDKDAAKRLLRDAGLPIVPFVTMTAAVPVSYDDAARAVGASELFVKPANLGSSVGISKARNADEFDAACKLALRFDRKILIERCIAPVREIECAVLERPDGEVKASELGEIVPAGSHGFYSYEAKYTDANGASLHVPAQVEPALAARIRKMAIETFGVLCCESLARVDFFVRGDEVYVNEVNTLPGFTNISMYPKMWEATGLPQPALMDELITHALARHARLRELASQR</sequence>
<comment type="pathway">
    <text evidence="15">Cell wall biogenesis; peptidoglycan biosynthesis.</text>
</comment>
<evidence type="ECO:0000259" key="17">
    <source>
        <dbReference type="PROSITE" id="PS50975"/>
    </source>
</evidence>
<evidence type="ECO:0000313" key="18">
    <source>
        <dbReference type="EMBL" id="NPU68710.1"/>
    </source>
</evidence>
<dbReference type="InterPro" id="IPR011095">
    <property type="entry name" value="Dala_Dala_lig_C"/>
</dbReference>
<comment type="subcellular location">
    <subcellularLocation>
        <location evidence="15">Cytoplasm</location>
    </subcellularLocation>
</comment>
<feature type="domain" description="ATP-grasp" evidence="17">
    <location>
        <begin position="145"/>
        <end position="351"/>
    </location>
</feature>
<evidence type="ECO:0000256" key="12">
    <source>
        <dbReference type="ARBA" id="ARBA00023211"/>
    </source>
</evidence>
<evidence type="ECO:0000313" key="19">
    <source>
        <dbReference type="Proteomes" id="UP000886476"/>
    </source>
</evidence>
<evidence type="ECO:0000256" key="2">
    <source>
        <dbReference type="ARBA" id="ARBA00001946"/>
    </source>
</evidence>
<evidence type="ECO:0000256" key="1">
    <source>
        <dbReference type="ARBA" id="ARBA00001936"/>
    </source>
</evidence>
<comment type="function">
    <text evidence="3 15">Cell wall formation.</text>
</comment>
<dbReference type="SUPFAM" id="SSF56059">
    <property type="entry name" value="Glutathione synthetase ATP-binding domain-like"/>
    <property type="match status" value="1"/>
</dbReference>
<evidence type="ECO:0000256" key="8">
    <source>
        <dbReference type="ARBA" id="ARBA00022840"/>
    </source>
</evidence>
<accession>A0ABX2CM02</accession>
<dbReference type="SUPFAM" id="SSF52440">
    <property type="entry name" value="PreATP-grasp domain"/>
    <property type="match status" value="1"/>
</dbReference>
<comment type="catalytic activity">
    <reaction evidence="14 15">
        <text>2 D-alanine + ATP = D-alanyl-D-alanine + ADP + phosphate + H(+)</text>
        <dbReference type="Rhea" id="RHEA:11224"/>
        <dbReference type="ChEBI" id="CHEBI:15378"/>
        <dbReference type="ChEBI" id="CHEBI:30616"/>
        <dbReference type="ChEBI" id="CHEBI:43474"/>
        <dbReference type="ChEBI" id="CHEBI:57416"/>
        <dbReference type="ChEBI" id="CHEBI:57822"/>
        <dbReference type="ChEBI" id="CHEBI:456216"/>
        <dbReference type="EC" id="6.3.2.4"/>
    </reaction>
</comment>
<keyword evidence="13 15" id="KW-0961">Cell wall biogenesis/degradation</keyword>
<dbReference type="NCBIfam" id="TIGR01205">
    <property type="entry name" value="D_ala_D_alaTIGR"/>
    <property type="match status" value="1"/>
</dbReference>
<comment type="cofactor">
    <cofactor evidence="2">
        <name>Mg(2+)</name>
        <dbReference type="ChEBI" id="CHEBI:18420"/>
    </cofactor>
</comment>
<dbReference type="HAMAP" id="MF_00047">
    <property type="entry name" value="Dala_Dala_lig"/>
    <property type="match status" value="1"/>
</dbReference>
<dbReference type="InterPro" id="IPR013815">
    <property type="entry name" value="ATP_grasp_subdomain_1"/>
</dbReference>
<evidence type="ECO:0000256" key="9">
    <source>
        <dbReference type="ARBA" id="ARBA00022842"/>
    </source>
</evidence>
<keyword evidence="9" id="KW-0460">Magnesium</keyword>
<dbReference type="EMBL" id="JABFDN010000012">
    <property type="protein sequence ID" value="NPU68710.1"/>
    <property type="molecule type" value="Genomic_DNA"/>
</dbReference>
<dbReference type="InterPro" id="IPR011761">
    <property type="entry name" value="ATP-grasp"/>
</dbReference>
<protein>
    <recommendedName>
        <fullName evidence="15">D-alanine--D-alanine ligase</fullName>
        <ecNumber evidence="15">6.3.2.4</ecNumber>
    </recommendedName>
    <alternativeName>
        <fullName evidence="15">D-Ala-D-Ala ligase</fullName>
    </alternativeName>
    <alternativeName>
        <fullName evidence="15">D-alanylalanine synthetase</fullName>
    </alternativeName>
</protein>
<dbReference type="PANTHER" id="PTHR23132">
    <property type="entry name" value="D-ALANINE--D-ALANINE LIGASE"/>
    <property type="match status" value="1"/>
</dbReference>
<keyword evidence="11 15" id="KW-0573">Peptidoglycan synthesis</keyword>
<evidence type="ECO:0000256" key="16">
    <source>
        <dbReference type="PROSITE-ProRule" id="PRU00409"/>
    </source>
</evidence>
<name>A0ABX2CM02_9BRAD</name>
<comment type="similarity">
    <text evidence="4 15">Belongs to the D-alanine--D-alanine ligase family.</text>
</comment>
<dbReference type="Gene3D" id="3.30.1490.20">
    <property type="entry name" value="ATP-grasp fold, A domain"/>
    <property type="match status" value="1"/>
</dbReference>
<comment type="cofactor">
    <cofactor evidence="1">
        <name>Mn(2+)</name>
        <dbReference type="ChEBI" id="CHEBI:29035"/>
    </cofactor>
</comment>
<gene>
    <name evidence="15" type="primary">ddl</name>
    <name evidence="18" type="ORF">HL667_27165</name>
</gene>
<comment type="caution">
    <text evidence="18">The sequence shown here is derived from an EMBL/GenBank/DDBJ whole genome shotgun (WGS) entry which is preliminary data.</text>
</comment>
<dbReference type="PROSITE" id="PS00844">
    <property type="entry name" value="DALA_DALA_LIGASE_2"/>
    <property type="match status" value="1"/>
</dbReference>
<dbReference type="InterPro" id="IPR005905">
    <property type="entry name" value="D_ala_D_ala"/>
</dbReference>
<evidence type="ECO:0000256" key="4">
    <source>
        <dbReference type="ARBA" id="ARBA00010871"/>
    </source>
</evidence>
<evidence type="ECO:0000256" key="15">
    <source>
        <dbReference type="HAMAP-Rule" id="MF_00047"/>
    </source>
</evidence>
<evidence type="ECO:0000256" key="13">
    <source>
        <dbReference type="ARBA" id="ARBA00023316"/>
    </source>
</evidence>
<proteinExistence type="inferred from homology"/>
<evidence type="ECO:0000256" key="6">
    <source>
        <dbReference type="ARBA" id="ARBA00022723"/>
    </source>
</evidence>
<evidence type="ECO:0000256" key="7">
    <source>
        <dbReference type="ARBA" id="ARBA00022741"/>
    </source>
</evidence>
<keyword evidence="10 15" id="KW-0133">Cell shape</keyword>
<dbReference type="InterPro" id="IPR000291">
    <property type="entry name" value="D-Ala_lig_Van_CS"/>
</dbReference>
<dbReference type="PIRSF" id="PIRSF039102">
    <property type="entry name" value="Ddl/VanB"/>
    <property type="match status" value="1"/>
</dbReference>
<dbReference type="Pfam" id="PF07478">
    <property type="entry name" value="Dala_Dala_lig_C"/>
    <property type="match status" value="1"/>
</dbReference>
<dbReference type="GO" id="GO:0016874">
    <property type="term" value="F:ligase activity"/>
    <property type="evidence" value="ECO:0007669"/>
    <property type="project" value="UniProtKB-KW"/>
</dbReference>
<reference evidence="18" key="1">
    <citation type="submission" date="2020-05" db="EMBL/GenBank/DDBJ databases">
        <title>Nod-independent and nitrogen-fixing Bradyrhizobium aeschynomene sp. nov. isolated from nodules of Aeschynomene indica.</title>
        <authorList>
            <person name="Zhang Z."/>
        </authorList>
    </citation>
    <scope>NUCLEOTIDE SEQUENCE</scope>
    <source>
        <strain evidence="18">83012</strain>
    </source>
</reference>
<keyword evidence="8 16" id="KW-0067">ATP-binding</keyword>
<dbReference type="InterPro" id="IPR016185">
    <property type="entry name" value="PreATP-grasp_dom_sf"/>
</dbReference>
<evidence type="ECO:0000256" key="10">
    <source>
        <dbReference type="ARBA" id="ARBA00022960"/>
    </source>
</evidence>
<evidence type="ECO:0000256" key="3">
    <source>
        <dbReference type="ARBA" id="ARBA00003921"/>
    </source>
</evidence>
<dbReference type="Pfam" id="PF01820">
    <property type="entry name" value="Dala_Dala_lig_N"/>
    <property type="match status" value="1"/>
</dbReference>
<keyword evidence="12" id="KW-0464">Manganese</keyword>
<dbReference type="InterPro" id="IPR011127">
    <property type="entry name" value="Dala_Dala_lig_N"/>
</dbReference>
<evidence type="ECO:0000256" key="14">
    <source>
        <dbReference type="ARBA" id="ARBA00047614"/>
    </source>
</evidence>
<evidence type="ECO:0000256" key="11">
    <source>
        <dbReference type="ARBA" id="ARBA00022984"/>
    </source>
</evidence>
<dbReference type="RefSeq" id="WP_172113765.1">
    <property type="nucleotide sequence ID" value="NZ_JABFDM010000002.1"/>
</dbReference>
<keyword evidence="6" id="KW-0479">Metal-binding</keyword>
<dbReference type="NCBIfam" id="NF002528">
    <property type="entry name" value="PRK01966.1-4"/>
    <property type="match status" value="1"/>
</dbReference>
<organism evidence="18 19">
    <name type="scientific">Bradyrhizobium aeschynomenes</name>
    <dbReference type="NCBI Taxonomy" id="2734909"/>
    <lineage>
        <taxon>Bacteria</taxon>
        <taxon>Pseudomonadati</taxon>
        <taxon>Pseudomonadota</taxon>
        <taxon>Alphaproteobacteria</taxon>
        <taxon>Hyphomicrobiales</taxon>
        <taxon>Nitrobacteraceae</taxon>
        <taxon>Bradyrhizobium</taxon>
    </lineage>
</organism>
<dbReference type="EC" id="6.3.2.4" evidence="15"/>
<dbReference type="PROSITE" id="PS50975">
    <property type="entry name" value="ATP_GRASP"/>
    <property type="match status" value="1"/>
</dbReference>
<dbReference type="Gene3D" id="3.30.470.20">
    <property type="entry name" value="ATP-grasp fold, B domain"/>
    <property type="match status" value="1"/>
</dbReference>
<dbReference type="PANTHER" id="PTHR23132:SF25">
    <property type="entry name" value="D-ALANINE--D-ALANINE LIGASE A"/>
    <property type="match status" value="1"/>
</dbReference>